<feature type="transmembrane region" description="Helical" evidence="1">
    <location>
        <begin position="129"/>
        <end position="147"/>
    </location>
</feature>
<evidence type="ECO:0000256" key="1">
    <source>
        <dbReference type="SAM" id="Phobius"/>
    </source>
</evidence>
<keyword evidence="1" id="KW-1133">Transmembrane helix</keyword>
<gene>
    <name evidence="2" type="ORF">OU798_16045</name>
</gene>
<keyword evidence="3" id="KW-1185">Reference proteome</keyword>
<accession>A0A9X3F8M4</accession>
<name>A0A9X3F8M4_9BACT</name>
<keyword evidence="1" id="KW-0812">Transmembrane</keyword>
<reference evidence="2" key="1">
    <citation type="submission" date="2022-11" db="EMBL/GenBank/DDBJ databases">
        <title>Marilongibacter aestuarii gen. nov., sp. nov., isolated from tidal flat sediment.</title>
        <authorList>
            <person name="Jiayan W."/>
        </authorList>
    </citation>
    <scope>NUCLEOTIDE SEQUENCE</scope>
    <source>
        <strain evidence="2">Z1-6</strain>
    </source>
</reference>
<keyword evidence="1" id="KW-0472">Membrane</keyword>
<proteinExistence type="predicted"/>
<dbReference type="Proteomes" id="UP001145087">
    <property type="component" value="Unassembled WGS sequence"/>
</dbReference>
<sequence length="149" mass="15517">MKTQHNLRKCDSPFISVANNPEESAFLGLFEGKWKAKREARQSESGSSSDNSGGSPVSLGSGGGFFNLLGSILGGTAGLVGAAAPILPSLGIGSKSRIEETQAQALAQTQILNAQQSILDEKASEQKQMLMIGGTFILVVVVILVALRS</sequence>
<protein>
    <submittedName>
        <fullName evidence="2">Uncharacterized protein</fullName>
    </submittedName>
</protein>
<organism evidence="2 3">
    <name type="scientific">Draconibacterium aestuarii</name>
    <dbReference type="NCBI Taxonomy" id="2998507"/>
    <lineage>
        <taxon>Bacteria</taxon>
        <taxon>Pseudomonadati</taxon>
        <taxon>Bacteroidota</taxon>
        <taxon>Bacteroidia</taxon>
        <taxon>Marinilabiliales</taxon>
        <taxon>Prolixibacteraceae</taxon>
        <taxon>Draconibacterium</taxon>
    </lineage>
</organism>
<dbReference type="RefSeq" id="WP_343334196.1">
    <property type="nucleotide sequence ID" value="NZ_JAPOHD010000029.1"/>
</dbReference>
<dbReference type="EMBL" id="JAPOHD010000029">
    <property type="protein sequence ID" value="MCY1721867.1"/>
    <property type="molecule type" value="Genomic_DNA"/>
</dbReference>
<comment type="caution">
    <text evidence="2">The sequence shown here is derived from an EMBL/GenBank/DDBJ whole genome shotgun (WGS) entry which is preliminary data.</text>
</comment>
<evidence type="ECO:0000313" key="2">
    <source>
        <dbReference type="EMBL" id="MCY1721867.1"/>
    </source>
</evidence>
<feature type="transmembrane region" description="Helical" evidence="1">
    <location>
        <begin position="65"/>
        <end position="87"/>
    </location>
</feature>
<evidence type="ECO:0000313" key="3">
    <source>
        <dbReference type="Proteomes" id="UP001145087"/>
    </source>
</evidence>
<dbReference type="AlphaFoldDB" id="A0A9X3F8M4"/>